<accession>X1TM83</accession>
<evidence type="ECO:0000313" key="1">
    <source>
        <dbReference type="EMBL" id="GAI88680.1"/>
    </source>
</evidence>
<dbReference type="AlphaFoldDB" id="X1TM83"/>
<comment type="caution">
    <text evidence="1">The sequence shown here is derived from an EMBL/GenBank/DDBJ whole genome shotgun (WGS) entry which is preliminary data.</text>
</comment>
<proteinExistence type="predicted"/>
<feature type="non-terminal residue" evidence="1">
    <location>
        <position position="1"/>
    </location>
</feature>
<protein>
    <submittedName>
        <fullName evidence="1">Uncharacterized protein</fullName>
    </submittedName>
</protein>
<organism evidence="1">
    <name type="scientific">marine sediment metagenome</name>
    <dbReference type="NCBI Taxonomy" id="412755"/>
    <lineage>
        <taxon>unclassified sequences</taxon>
        <taxon>metagenomes</taxon>
        <taxon>ecological metagenomes</taxon>
    </lineage>
</organism>
<sequence>VFQIDTVLQKAQEEIRDLKARILELEPPEESETDE</sequence>
<dbReference type="EMBL" id="BARW01022753">
    <property type="protein sequence ID" value="GAI88680.1"/>
    <property type="molecule type" value="Genomic_DNA"/>
</dbReference>
<reference evidence="1" key="1">
    <citation type="journal article" date="2014" name="Front. Microbiol.">
        <title>High frequency of phylogenetically diverse reductive dehalogenase-homologous genes in deep subseafloor sedimentary metagenomes.</title>
        <authorList>
            <person name="Kawai M."/>
            <person name="Futagami T."/>
            <person name="Toyoda A."/>
            <person name="Takaki Y."/>
            <person name="Nishi S."/>
            <person name="Hori S."/>
            <person name="Arai W."/>
            <person name="Tsubouchi T."/>
            <person name="Morono Y."/>
            <person name="Uchiyama I."/>
            <person name="Ito T."/>
            <person name="Fujiyama A."/>
            <person name="Inagaki F."/>
            <person name="Takami H."/>
        </authorList>
    </citation>
    <scope>NUCLEOTIDE SEQUENCE</scope>
    <source>
        <strain evidence="1">Expedition CK06-06</strain>
    </source>
</reference>
<name>X1TM83_9ZZZZ</name>
<gene>
    <name evidence="1" type="ORF">S12H4_37881</name>
</gene>